<proteinExistence type="inferred from homology"/>
<dbReference type="PANTHER" id="PTHR46608">
    <property type="entry name" value="T-CELL IMMUNOGLOBULIN AND MUCIN DOMAIN-CONTAINING PROTEIN 4"/>
    <property type="match status" value="1"/>
</dbReference>
<feature type="transmembrane region" description="Helical" evidence="10">
    <location>
        <begin position="192"/>
        <end position="212"/>
    </location>
</feature>
<keyword evidence="3" id="KW-0732">Signal</keyword>
<dbReference type="InterPro" id="IPR003599">
    <property type="entry name" value="Ig_sub"/>
</dbReference>
<feature type="transmembrane region" description="Helical" evidence="10">
    <location>
        <begin position="394"/>
        <end position="415"/>
    </location>
</feature>
<dbReference type="Gene3D" id="2.60.40.10">
    <property type="entry name" value="Immunoglobulins"/>
    <property type="match status" value="2"/>
</dbReference>
<dbReference type="GO" id="GO:0001786">
    <property type="term" value="F:phosphatidylserine binding"/>
    <property type="evidence" value="ECO:0007669"/>
    <property type="project" value="TreeGrafter"/>
</dbReference>
<accession>A0A9D3WTD4</accession>
<evidence type="ECO:0000256" key="9">
    <source>
        <dbReference type="ARBA" id="ARBA00038203"/>
    </source>
</evidence>
<dbReference type="SUPFAM" id="SSF48726">
    <property type="entry name" value="Immunoglobulin"/>
    <property type="match status" value="2"/>
</dbReference>
<evidence type="ECO:0000256" key="10">
    <source>
        <dbReference type="SAM" id="Phobius"/>
    </source>
</evidence>
<dbReference type="GO" id="GO:0060097">
    <property type="term" value="P:cytoskeletal rearrangement involved in phagocytosis, engulfment"/>
    <property type="evidence" value="ECO:0007669"/>
    <property type="project" value="TreeGrafter"/>
</dbReference>
<feature type="domain" description="Ig-like" evidence="11">
    <location>
        <begin position="17"/>
        <end position="141"/>
    </location>
</feature>
<dbReference type="AlphaFoldDB" id="A0A9D3WTD4"/>
<dbReference type="InterPro" id="IPR013783">
    <property type="entry name" value="Ig-like_fold"/>
</dbReference>
<keyword evidence="6" id="KW-1015">Disulfide bond</keyword>
<evidence type="ECO:0000256" key="4">
    <source>
        <dbReference type="ARBA" id="ARBA00022989"/>
    </source>
</evidence>
<evidence type="ECO:0000256" key="2">
    <source>
        <dbReference type="ARBA" id="ARBA00022692"/>
    </source>
</evidence>
<feature type="transmembrane region" description="Helical" evidence="10">
    <location>
        <begin position="218"/>
        <end position="238"/>
    </location>
</feature>
<dbReference type="InterPro" id="IPR036179">
    <property type="entry name" value="Ig-like_dom_sf"/>
</dbReference>
<evidence type="ECO:0000313" key="13">
    <source>
        <dbReference type="Proteomes" id="UP000827986"/>
    </source>
</evidence>
<evidence type="ECO:0000259" key="11">
    <source>
        <dbReference type="PROSITE" id="PS50835"/>
    </source>
</evidence>
<evidence type="ECO:0000313" key="12">
    <source>
        <dbReference type="EMBL" id="KAH1166715.1"/>
    </source>
</evidence>
<keyword evidence="13" id="KW-1185">Reference proteome</keyword>
<comment type="subcellular location">
    <subcellularLocation>
        <location evidence="1">Membrane</location>
        <topology evidence="1">Single-pass type I membrane protein</topology>
    </subcellularLocation>
</comment>
<keyword evidence="7" id="KW-0325">Glycoprotein</keyword>
<evidence type="ECO:0000256" key="6">
    <source>
        <dbReference type="ARBA" id="ARBA00023157"/>
    </source>
</evidence>
<evidence type="ECO:0000256" key="8">
    <source>
        <dbReference type="ARBA" id="ARBA00023319"/>
    </source>
</evidence>
<evidence type="ECO:0000256" key="1">
    <source>
        <dbReference type="ARBA" id="ARBA00004479"/>
    </source>
</evidence>
<dbReference type="GO" id="GO:0043277">
    <property type="term" value="P:apoptotic cell clearance"/>
    <property type="evidence" value="ECO:0007669"/>
    <property type="project" value="TreeGrafter"/>
</dbReference>
<keyword evidence="5 10" id="KW-0472">Membrane</keyword>
<dbReference type="PANTHER" id="PTHR46608:SF3">
    <property type="entry name" value="T-CELL IMMUNOGLOBULIN AND MUCIN DOMAIN-CONTAINING PROTEIN 4"/>
    <property type="match status" value="1"/>
</dbReference>
<evidence type="ECO:0000256" key="5">
    <source>
        <dbReference type="ARBA" id="ARBA00023136"/>
    </source>
</evidence>
<keyword evidence="8" id="KW-0393">Immunoglobulin domain</keyword>
<evidence type="ECO:0000256" key="3">
    <source>
        <dbReference type="ARBA" id="ARBA00022729"/>
    </source>
</evidence>
<dbReference type="PROSITE" id="PS50835">
    <property type="entry name" value="IG_LIKE"/>
    <property type="match status" value="2"/>
</dbReference>
<keyword evidence="4 10" id="KW-1133">Transmembrane helix</keyword>
<sequence length="418" mass="46431">MWTRRNEQRANYRKSQPSLGLCESIQYGLTVSGSPVRGVVGQNVTLPCKYRVNHQNDITTMCWGRGSCPSSQCSQTILWTDGRRVTERQSSRYRLEGNLTQGDVSLTIMNVAEADGGMYCCRVEIRGWFNDQKNNLEVVIEKVAAHATQVSSSVTPRWLSISSPEAPWALNVSTSVHPLEAGSRGTGMYIKIGVILSLLVLLILSLLIFAFITMAPYFILQWILMVLFTGLTVSGSPVRGVVGQNVTLPCKYQVNHQNDITTMCWGRGSCPPSQCSQTILWTDGRRVTERQSSRYRLEGNLAQGDVSLTIVNAAEADGGMYCCKVEIPGWFNDLLNNLEVVIETVAEHVTQVSSSVTPRWLSISSPEAPWALNVPTSVHPLEAESRRTGMYIRISVILSLLVLLILSLLIFTWYLHNT</sequence>
<dbReference type="Pfam" id="PF07686">
    <property type="entry name" value="V-set"/>
    <property type="match status" value="2"/>
</dbReference>
<name>A0A9D3WTD4_9SAUR</name>
<dbReference type="InterPro" id="IPR007110">
    <property type="entry name" value="Ig-like_dom"/>
</dbReference>
<comment type="similarity">
    <text evidence="9">Belongs to the immunoglobulin superfamily. TIM family.</text>
</comment>
<protein>
    <recommendedName>
        <fullName evidence="11">Ig-like domain-containing protein</fullName>
    </recommendedName>
</protein>
<organism evidence="12 13">
    <name type="scientific">Mauremys mutica</name>
    <name type="common">yellowpond turtle</name>
    <dbReference type="NCBI Taxonomy" id="74926"/>
    <lineage>
        <taxon>Eukaryota</taxon>
        <taxon>Metazoa</taxon>
        <taxon>Chordata</taxon>
        <taxon>Craniata</taxon>
        <taxon>Vertebrata</taxon>
        <taxon>Euteleostomi</taxon>
        <taxon>Archelosauria</taxon>
        <taxon>Testudinata</taxon>
        <taxon>Testudines</taxon>
        <taxon>Cryptodira</taxon>
        <taxon>Durocryptodira</taxon>
        <taxon>Testudinoidea</taxon>
        <taxon>Geoemydidae</taxon>
        <taxon>Geoemydinae</taxon>
        <taxon>Mauremys</taxon>
    </lineage>
</organism>
<dbReference type="FunFam" id="2.60.40.10:FF:000774">
    <property type="entry name" value="Hepatitis A virus cellular receptor 1"/>
    <property type="match status" value="2"/>
</dbReference>
<dbReference type="InterPro" id="IPR013106">
    <property type="entry name" value="Ig_V-set"/>
</dbReference>
<reference evidence="12" key="1">
    <citation type="submission" date="2021-09" db="EMBL/GenBank/DDBJ databases">
        <title>The genome of Mauremys mutica provides insights into the evolution of semi-aquatic lifestyle.</title>
        <authorList>
            <person name="Gong S."/>
            <person name="Gao Y."/>
        </authorList>
    </citation>
    <scope>NUCLEOTIDE SEQUENCE</scope>
    <source>
        <strain evidence="12">MM-2020</strain>
        <tissue evidence="12">Muscle</tissue>
    </source>
</reference>
<keyword evidence="2 10" id="KW-0812">Transmembrane</keyword>
<dbReference type="EMBL" id="JAHDVG010000487">
    <property type="protein sequence ID" value="KAH1166715.1"/>
    <property type="molecule type" value="Genomic_DNA"/>
</dbReference>
<feature type="domain" description="Ig-like" evidence="11">
    <location>
        <begin position="216"/>
        <end position="326"/>
    </location>
</feature>
<dbReference type="GO" id="GO:0016020">
    <property type="term" value="C:membrane"/>
    <property type="evidence" value="ECO:0007669"/>
    <property type="project" value="UniProtKB-SubCell"/>
</dbReference>
<evidence type="ECO:0000256" key="7">
    <source>
        <dbReference type="ARBA" id="ARBA00023180"/>
    </source>
</evidence>
<dbReference type="SMART" id="SM00409">
    <property type="entry name" value="IG"/>
    <property type="match status" value="2"/>
</dbReference>
<gene>
    <name evidence="12" type="ORF">KIL84_015887</name>
</gene>
<comment type="caution">
    <text evidence="12">The sequence shown here is derived from an EMBL/GenBank/DDBJ whole genome shotgun (WGS) entry which is preliminary data.</text>
</comment>
<dbReference type="Proteomes" id="UP000827986">
    <property type="component" value="Unassembled WGS sequence"/>
</dbReference>